<evidence type="ECO:0000259" key="8">
    <source>
        <dbReference type="PROSITE" id="PS50850"/>
    </source>
</evidence>
<feature type="transmembrane region" description="Helical" evidence="7">
    <location>
        <begin position="389"/>
        <end position="409"/>
    </location>
</feature>
<dbReference type="InParanoid" id="A0A554NCV4"/>
<accession>A0A554NCV4</accession>
<dbReference type="PROSITE" id="PS50850">
    <property type="entry name" value="MFS"/>
    <property type="match status" value="1"/>
</dbReference>
<keyword evidence="10" id="KW-1185">Reference proteome</keyword>
<feature type="domain" description="Major facilitator superfamily (MFS) profile" evidence="8">
    <location>
        <begin position="59"/>
        <end position="478"/>
    </location>
</feature>
<feature type="transmembrane region" description="Helical" evidence="7">
    <location>
        <begin position="456"/>
        <end position="476"/>
    </location>
</feature>
<dbReference type="SUPFAM" id="SSF103473">
    <property type="entry name" value="MFS general substrate transporter"/>
    <property type="match status" value="1"/>
</dbReference>
<dbReference type="InterPro" id="IPR050189">
    <property type="entry name" value="MFS_Efflux_Transporters"/>
</dbReference>
<feature type="transmembrane region" description="Helical" evidence="7">
    <location>
        <begin position="157"/>
        <end position="179"/>
    </location>
</feature>
<evidence type="ECO:0000256" key="1">
    <source>
        <dbReference type="ARBA" id="ARBA00004651"/>
    </source>
</evidence>
<dbReference type="OrthoDB" id="204590at2157"/>
<dbReference type="EMBL" id="QMDX01000002">
    <property type="protein sequence ID" value="TSD15203.1"/>
    <property type="molecule type" value="Genomic_DNA"/>
</dbReference>
<name>A0A554NCV4_9EURY</name>
<evidence type="ECO:0000256" key="6">
    <source>
        <dbReference type="SAM" id="MobiDB-lite"/>
    </source>
</evidence>
<feature type="region of interest" description="Disordered" evidence="6">
    <location>
        <begin position="247"/>
        <end position="268"/>
    </location>
</feature>
<keyword evidence="3 7" id="KW-0812">Transmembrane</keyword>
<dbReference type="GO" id="GO:0022857">
    <property type="term" value="F:transmembrane transporter activity"/>
    <property type="evidence" value="ECO:0007669"/>
    <property type="project" value="InterPro"/>
</dbReference>
<evidence type="ECO:0000256" key="3">
    <source>
        <dbReference type="ARBA" id="ARBA00022692"/>
    </source>
</evidence>
<protein>
    <submittedName>
        <fullName evidence="9">MFS transporter</fullName>
    </submittedName>
</protein>
<feature type="transmembrane region" description="Helical" evidence="7">
    <location>
        <begin position="336"/>
        <end position="352"/>
    </location>
</feature>
<organism evidence="9 10">
    <name type="scientific">Haloglomus irregulare</name>
    <dbReference type="NCBI Taxonomy" id="2234134"/>
    <lineage>
        <taxon>Archaea</taxon>
        <taxon>Methanobacteriati</taxon>
        <taxon>Methanobacteriota</taxon>
        <taxon>Stenosarchaea group</taxon>
        <taxon>Halobacteria</taxon>
        <taxon>Halobacteriales</taxon>
        <taxon>Natronomonadaceae</taxon>
        <taxon>Haloglomus</taxon>
    </lineage>
</organism>
<dbReference type="Pfam" id="PF07690">
    <property type="entry name" value="MFS_1"/>
    <property type="match status" value="1"/>
</dbReference>
<comment type="subcellular location">
    <subcellularLocation>
        <location evidence="1">Cell membrane</location>
        <topology evidence="1">Multi-pass membrane protein</topology>
    </subcellularLocation>
</comment>
<dbReference type="InterPro" id="IPR011701">
    <property type="entry name" value="MFS"/>
</dbReference>
<evidence type="ECO:0000256" key="4">
    <source>
        <dbReference type="ARBA" id="ARBA00022989"/>
    </source>
</evidence>
<dbReference type="InterPro" id="IPR036259">
    <property type="entry name" value="MFS_trans_sf"/>
</dbReference>
<evidence type="ECO:0000256" key="5">
    <source>
        <dbReference type="ARBA" id="ARBA00023136"/>
    </source>
</evidence>
<dbReference type="PANTHER" id="PTHR43124">
    <property type="entry name" value="PURINE EFFLUX PUMP PBUE"/>
    <property type="match status" value="1"/>
</dbReference>
<dbReference type="AlphaFoldDB" id="A0A554NCV4"/>
<keyword evidence="4 7" id="KW-1133">Transmembrane helix</keyword>
<feature type="transmembrane region" description="Helical" evidence="7">
    <location>
        <begin position="285"/>
        <end position="305"/>
    </location>
</feature>
<evidence type="ECO:0000256" key="2">
    <source>
        <dbReference type="ARBA" id="ARBA00022475"/>
    </source>
</evidence>
<dbReference type="GO" id="GO:0005886">
    <property type="term" value="C:plasma membrane"/>
    <property type="evidence" value="ECO:0007669"/>
    <property type="project" value="UniProtKB-SubCell"/>
</dbReference>
<gene>
    <name evidence="9" type="ORF">DP107_04960</name>
</gene>
<dbReference type="Gene3D" id="1.20.1250.20">
    <property type="entry name" value="MFS general substrate transporter like domains"/>
    <property type="match status" value="1"/>
</dbReference>
<feature type="transmembrane region" description="Helical" evidence="7">
    <location>
        <begin position="221"/>
        <end position="240"/>
    </location>
</feature>
<feature type="transmembrane region" description="Helical" evidence="7">
    <location>
        <begin position="430"/>
        <end position="450"/>
    </location>
</feature>
<feature type="transmembrane region" description="Helical" evidence="7">
    <location>
        <begin position="191"/>
        <end position="215"/>
    </location>
</feature>
<evidence type="ECO:0000313" key="10">
    <source>
        <dbReference type="Proteomes" id="UP000319894"/>
    </source>
</evidence>
<dbReference type="InterPro" id="IPR020846">
    <property type="entry name" value="MFS_dom"/>
</dbReference>
<reference evidence="9 10" key="1">
    <citation type="submission" date="2018-06" db="EMBL/GenBank/DDBJ databases">
        <title>Natronomonas sp. F16-60 a new haloarchaeon isolated from a solar saltern of Isla Cristina, Huelva, Spain.</title>
        <authorList>
            <person name="Duran-Viseras A."/>
            <person name="Sanchez-Porro C."/>
            <person name="Ventosa A."/>
        </authorList>
    </citation>
    <scope>NUCLEOTIDE SEQUENCE [LARGE SCALE GENOMIC DNA]</scope>
    <source>
        <strain evidence="9 10">F16-60</strain>
    </source>
</reference>
<keyword evidence="5 7" id="KW-0472">Membrane</keyword>
<evidence type="ECO:0000256" key="7">
    <source>
        <dbReference type="SAM" id="Phobius"/>
    </source>
</evidence>
<feature type="transmembrane region" description="Helical" evidence="7">
    <location>
        <begin position="61"/>
        <end position="83"/>
    </location>
</feature>
<proteinExistence type="predicted"/>
<comment type="caution">
    <text evidence="9">The sequence shown here is derived from an EMBL/GenBank/DDBJ whole genome shotgun (WGS) entry which is preliminary data.</text>
</comment>
<keyword evidence="2" id="KW-1003">Cell membrane</keyword>
<sequence length="478" mass="48871">MDDGSRGGRLAFAAGAARPLGPFYRRNRATVRAGVPRSDVLKPGAPEVADVNRNDRAITGLVMVAHAMVHTYELSLPLLLPVWQAEFTALGLPTATIAVTGFVMGVVLTVGYAPFGLGALPGGVLADAYGSRRLILGCLVGMGAAFLLLAVSPSLLAVAFALFAWGVAASVYHPSGLALISKGVEARGSAFAYHGVAGNLGIAVGPLVTAVLLFALGDWRVVVGLLAVPALVAAVATARIDVDETAAVPETATDGGPDDGDDDAADARASGSVSSLGEFLTDSRLLFTGSFVLVFAAVMLSGLYYRGLLTFLPEVLGQFPSLAPVEFAGRELEPERYFYVGLLMIGVAGQYAGGRLTDLVPVELGLAGGYGTLAVLAVLFLPVATLGVVPLVVMGALVGFSLFVVQPFYQATVAEYSPAGTRGLSYGYTYLGVFGVGALGGAVAGGVLTYATDTALFAVLAAFGALASLCGGVLYLRR</sequence>
<dbReference type="PANTHER" id="PTHR43124:SF3">
    <property type="entry name" value="CHLORAMPHENICOL EFFLUX PUMP RV0191"/>
    <property type="match status" value="1"/>
</dbReference>
<dbReference type="Proteomes" id="UP000319894">
    <property type="component" value="Unassembled WGS sequence"/>
</dbReference>
<evidence type="ECO:0000313" key="9">
    <source>
        <dbReference type="EMBL" id="TSD15203.1"/>
    </source>
</evidence>